<accession>A0A090S3Z0</accession>
<reference evidence="3 4" key="2">
    <citation type="submission" date="2014-09" db="EMBL/GenBank/DDBJ databases">
        <authorList>
            <consortium name="NBRP consortium"/>
            <person name="Sawabe T."/>
            <person name="Meirelles P."/>
            <person name="Nakanishi M."/>
            <person name="Sayaka M."/>
            <person name="Hattori M."/>
            <person name="Ohkuma M."/>
        </authorList>
    </citation>
    <scope>NUCLEOTIDE SEQUENCE [LARGE SCALE GENOMIC DNA]</scope>
    <source>
        <strain evidence="4">JCM19235</strain>
    </source>
</reference>
<dbReference type="Proteomes" id="UP000029228">
    <property type="component" value="Unassembled WGS sequence"/>
</dbReference>
<dbReference type="OrthoDB" id="9796252at2"/>
<dbReference type="PROSITE" id="PS01320">
    <property type="entry name" value="UPF0067"/>
    <property type="match status" value="1"/>
</dbReference>
<evidence type="ECO:0000256" key="1">
    <source>
        <dbReference type="ARBA" id="ARBA00038454"/>
    </source>
</evidence>
<dbReference type="FunFam" id="3.30.450.40:FF:000008">
    <property type="entry name" value="GAF domain-containing proteins"/>
    <property type="match status" value="1"/>
</dbReference>
<dbReference type="InterPro" id="IPR029016">
    <property type="entry name" value="GAF-like_dom_sf"/>
</dbReference>
<proteinExistence type="inferred from homology"/>
<dbReference type="PANTHER" id="PTHR21021">
    <property type="entry name" value="GAF/PUTATIVE CYTOSKELETAL PROTEIN"/>
    <property type="match status" value="1"/>
</dbReference>
<sequence length="157" mass="17033">MNLENYERLTKQAVALIESETDLIANLSNISALLFMELEDLNWAGFYLMKQGELVLGPFQGKPACVRIPVGRGVCGTAAATNTVQRVYDVHAFEGHIACDAASNSEIVIPFSINGEIAGVLDIDSPSVGRFSEIDETGLTKFMESVEKLLNSHTNVV</sequence>
<organism evidence="3 4">
    <name type="scientific">Vibrio maritimus</name>
    <dbReference type="NCBI Taxonomy" id="990268"/>
    <lineage>
        <taxon>Bacteria</taxon>
        <taxon>Pseudomonadati</taxon>
        <taxon>Pseudomonadota</taxon>
        <taxon>Gammaproteobacteria</taxon>
        <taxon>Vibrionales</taxon>
        <taxon>Vibrionaceae</taxon>
        <taxon>Vibrio</taxon>
    </lineage>
</organism>
<gene>
    <name evidence="3" type="ORF">JCM19235_514</name>
</gene>
<evidence type="ECO:0000259" key="2">
    <source>
        <dbReference type="Pfam" id="PF13185"/>
    </source>
</evidence>
<evidence type="ECO:0000313" key="4">
    <source>
        <dbReference type="Proteomes" id="UP000029228"/>
    </source>
</evidence>
<dbReference type="Gene3D" id="3.30.450.40">
    <property type="match status" value="1"/>
</dbReference>
<dbReference type="Pfam" id="PF13185">
    <property type="entry name" value="GAF_2"/>
    <property type="match status" value="1"/>
</dbReference>
<dbReference type="EMBL" id="BBMR01000007">
    <property type="protein sequence ID" value="GAL21239.1"/>
    <property type="molecule type" value="Genomic_DNA"/>
</dbReference>
<dbReference type="InterPro" id="IPR003018">
    <property type="entry name" value="GAF"/>
</dbReference>
<evidence type="ECO:0000313" key="3">
    <source>
        <dbReference type="EMBL" id="GAL21239.1"/>
    </source>
</evidence>
<comment type="similarity">
    <text evidence="1">Belongs to the free Met sulfoxide reductase family.</text>
</comment>
<name>A0A090S3Z0_9VIBR</name>
<dbReference type="InterPro" id="IPR051330">
    <property type="entry name" value="Phosphatase_reg/MetRdx"/>
</dbReference>
<protein>
    <submittedName>
        <fullName evidence="3">Free methionine-(R)-sulfoxide reductase contains GAF domain</fullName>
    </submittedName>
</protein>
<dbReference type="SUPFAM" id="SSF55781">
    <property type="entry name" value="GAF domain-like"/>
    <property type="match status" value="1"/>
</dbReference>
<dbReference type="GO" id="GO:0005829">
    <property type="term" value="C:cytosol"/>
    <property type="evidence" value="ECO:0007669"/>
    <property type="project" value="TreeGrafter"/>
</dbReference>
<dbReference type="RefSeq" id="WP_042475693.1">
    <property type="nucleotide sequence ID" value="NZ_JBHOHJ010000005.1"/>
</dbReference>
<reference evidence="3 4" key="1">
    <citation type="submission" date="2014-09" db="EMBL/GenBank/DDBJ databases">
        <title>Vibrio maritimus JCM 19235. (C45) whole genome shotgun sequence.</title>
        <authorList>
            <person name="Sawabe T."/>
            <person name="Meirelles P."/>
            <person name="Nakanishi M."/>
            <person name="Sayaka M."/>
            <person name="Hattori M."/>
            <person name="Ohkuma M."/>
        </authorList>
    </citation>
    <scope>NUCLEOTIDE SEQUENCE [LARGE SCALE GENOMIC DNA]</scope>
    <source>
        <strain evidence="4">JCM19235</strain>
    </source>
</reference>
<dbReference type="AlphaFoldDB" id="A0A090S3Z0"/>
<dbReference type="InterPro" id="IPR000614">
    <property type="entry name" value="FRMsr_CS"/>
</dbReference>
<feature type="domain" description="GAF" evidence="2">
    <location>
        <begin position="36"/>
        <end position="146"/>
    </location>
</feature>
<dbReference type="STRING" id="990268.JCM19235_514"/>
<dbReference type="PANTHER" id="PTHR21021:SF15">
    <property type="entry name" value="FREE METHIONINE-R-SULFOXIDE REDUCTASE"/>
    <property type="match status" value="1"/>
</dbReference>
<dbReference type="GO" id="GO:0033745">
    <property type="term" value="F:L-methionine-(R)-S-oxide reductase activity"/>
    <property type="evidence" value="ECO:0007669"/>
    <property type="project" value="TreeGrafter"/>
</dbReference>
<comment type="caution">
    <text evidence="3">The sequence shown here is derived from an EMBL/GenBank/DDBJ whole genome shotgun (WGS) entry which is preliminary data.</text>
</comment>
<keyword evidence="4" id="KW-1185">Reference proteome</keyword>